<sequence>MKLKNLLQLLLLTSSVWLWGAVSVTAQEATKLETHDKTITSVLRKSRLIREIPQIGERERPSTSAVMLVQSPAPTNPSSVQRGVIQVTGVQANPTAQGVEVILQTTQGEQLQITNRSAGNNFIADIPNAQLRLPNGDAFTFNSQKPIKGITEITVTNLDANTIRVTVAGEEGLPTVALFDSNEGLIFGLTPAVTAMQPPQQPEVEQPTGETPQEIPSVSPGVATDATAEDDAIQVVVTATRTEEEITRVPRSVTVIDREDLDTQTTLSPSLPELLTREVPGFGIASPQANERGVLRGRGISYLIDGIPVSDNFARPQRTISLDAIGRVEVVRGPNAVFGAQATGGTVNLIPRRPEEGESNVFAEIGTTAAAGGGDSFFIGEGFGYFSRFGFSGNVNPVDYLFSFSYEREGSFFDAEGDRIFFARPSDENRTLNALGQLGFDLNEEQRLQLTFNHYDIERVNNEFIADIEGSEEAGKARGIRVGQQEFIDTPPFFDRNTIVSLRYNHDNLFGSSLSAQGYYRNYSGITAGINDFREFFGFISNALLLDIEGGGARLQIQTPLGQQANLLWGADYDYQRRDGFADFIDPVAFDESNGRVIQRIERRRVLPYSVGDLGLFAQMQWEVVDDLTLSGGLRYSNFDVNVSSYTSYFRGFDIEGGRFSFDDVVFNAGVVYQVTDEIGLFANFAQGFSLPNLNVIVNNPPENLNIEANTDLLQPVNVNNYELGIRGNWGSVQFSLAGFFSNSSLSDAVQQVETDEGFPIFEVVRAPQREYGVEAALDWQPSDNWLLGTTLSWQEGDIDFDDTGDFLPQSTYAISPLKWTAYVENQTLPGWRNRLQLLAVGGRSRNFEGGGFDPRATDGYVVVDYISSINIGSGTLNIGIQNLFNNQYLVPSEQLNAAFEGFASTATASRGRTISATYRITF</sequence>
<dbReference type="PROSITE" id="PS01156">
    <property type="entry name" value="TONB_DEPENDENT_REC_2"/>
    <property type="match status" value="1"/>
</dbReference>
<dbReference type="CDD" id="cd01347">
    <property type="entry name" value="ligand_gated_channel"/>
    <property type="match status" value="1"/>
</dbReference>
<keyword evidence="2 9" id="KW-0813">Transport</keyword>
<feature type="domain" description="TonB-dependent receptor plug" evidence="14">
    <location>
        <begin position="248"/>
        <end position="346"/>
    </location>
</feature>
<evidence type="ECO:0000256" key="5">
    <source>
        <dbReference type="ARBA" id="ARBA00022729"/>
    </source>
</evidence>
<keyword evidence="5 12" id="KW-0732">Signal</keyword>
<evidence type="ECO:0000256" key="7">
    <source>
        <dbReference type="ARBA" id="ARBA00023136"/>
    </source>
</evidence>
<evidence type="ECO:0000256" key="11">
    <source>
        <dbReference type="SAM" id="MobiDB-lite"/>
    </source>
</evidence>
<keyword evidence="8 9" id="KW-0998">Cell outer membrane</keyword>
<feature type="signal peptide" evidence="12">
    <location>
        <begin position="1"/>
        <end position="20"/>
    </location>
</feature>
<evidence type="ECO:0000256" key="2">
    <source>
        <dbReference type="ARBA" id="ARBA00022448"/>
    </source>
</evidence>
<dbReference type="SUPFAM" id="SSF56935">
    <property type="entry name" value="Porins"/>
    <property type="match status" value="1"/>
</dbReference>
<dbReference type="RefSeq" id="WP_193934916.1">
    <property type="nucleotide sequence ID" value="NZ_CAWPMZ010000003.1"/>
</dbReference>
<dbReference type="PANTHER" id="PTHR30069">
    <property type="entry name" value="TONB-DEPENDENT OUTER MEMBRANE RECEPTOR"/>
    <property type="match status" value="1"/>
</dbReference>
<evidence type="ECO:0000256" key="1">
    <source>
        <dbReference type="ARBA" id="ARBA00004571"/>
    </source>
</evidence>
<feature type="domain" description="AMIN" evidence="15">
    <location>
        <begin position="90"/>
        <end position="187"/>
    </location>
</feature>
<dbReference type="PROSITE" id="PS52016">
    <property type="entry name" value="TONB_DEPENDENT_REC_3"/>
    <property type="match status" value="1"/>
</dbReference>
<dbReference type="InterPro" id="IPR012910">
    <property type="entry name" value="Plug_dom"/>
</dbReference>
<keyword evidence="16" id="KW-0675">Receptor</keyword>
<comment type="caution">
    <text evidence="16">The sequence shown here is derived from an EMBL/GenBank/DDBJ whole genome shotgun (WGS) entry which is preliminary data.</text>
</comment>
<dbReference type="EMBL" id="JADEWN010000102">
    <property type="protein sequence ID" value="MBE9193537.1"/>
    <property type="molecule type" value="Genomic_DNA"/>
</dbReference>
<gene>
    <name evidence="16" type="ORF">IQ230_25040</name>
</gene>
<dbReference type="InterPro" id="IPR010917">
    <property type="entry name" value="TonB_rcpt_CS"/>
</dbReference>
<evidence type="ECO:0000256" key="6">
    <source>
        <dbReference type="ARBA" id="ARBA00023077"/>
    </source>
</evidence>
<evidence type="ECO:0000256" key="10">
    <source>
        <dbReference type="RuleBase" id="RU003357"/>
    </source>
</evidence>
<dbReference type="Proteomes" id="UP000651156">
    <property type="component" value="Unassembled WGS sequence"/>
</dbReference>
<dbReference type="Pfam" id="PF11741">
    <property type="entry name" value="AMIN"/>
    <property type="match status" value="1"/>
</dbReference>
<protein>
    <submittedName>
        <fullName evidence="16">TonB-dependent receptor</fullName>
    </submittedName>
</protein>
<reference evidence="16 17" key="1">
    <citation type="submission" date="2020-10" db="EMBL/GenBank/DDBJ databases">
        <authorList>
            <person name="Castelo-Branco R."/>
            <person name="Eusebio N."/>
            <person name="Adriana R."/>
            <person name="Vieira A."/>
            <person name="Brugerolle De Fraissinette N."/>
            <person name="Rezende De Castro R."/>
            <person name="Schneider M.P."/>
            <person name="Vasconcelos V."/>
            <person name="Leao P.N."/>
        </authorList>
    </citation>
    <scope>NUCLEOTIDE SEQUENCE [LARGE SCALE GENOMIC DNA]</scope>
    <source>
        <strain evidence="16 17">LEGE 06123</strain>
    </source>
</reference>
<feature type="chain" id="PRO_5045204132" evidence="12">
    <location>
        <begin position="21"/>
        <end position="923"/>
    </location>
</feature>
<dbReference type="InterPro" id="IPR000531">
    <property type="entry name" value="Beta-barrel_TonB"/>
</dbReference>
<evidence type="ECO:0000259" key="15">
    <source>
        <dbReference type="Pfam" id="PF11741"/>
    </source>
</evidence>
<dbReference type="PANTHER" id="PTHR30069:SF42">
    <property type="entry name" value="FERRIC AEROBACTIN RECEPTOR"/>
    <property type="match status" value="1"/>
</dbReference>
<dbReference type="Pfam" id="PF07715">
    <property type="entry name" value="Plug"/>
    <property type="match status" value="1"/>
</dbReference>
<organism evidence="16 17">
    <name type="scientific">Gloeocapsopsis crepidinum LEGE 06123</name>
    <dbReference type="NCBI Taxonomy" id="588587"/>
    <lineage>
        <taxon>Bacteria</taxon>
        <taxon>Bacillati</taxon>
        <taxon>Cyanobacteriota</taxon>
        <taxon>Cyanophyceae</taxon>
        <taxon>Oscillatoriophycideae</taxon>
        <taxon>Chroococcales</taxon>
        <taxon>Chroococcaceae</taxon>
        <taxon>Gloeocapsopsis</taxon>
    </lineage>
</organism>
<feature type="domain" description="TonB-dependent receptor-like beta-barrel" evidence="13">
    <location>
        <begin position="469"/>
        <end position="884"/>
    </location>
</feature>
<evidence type="ECO:0000313" key="17">
    <source>
        <dbReference type="Proteomes" id="UP000651156"/>
    </source>
</evidence>
<accession>A0ABR9UZ08</accession>
<dbReference type="InterPro" id="IPR039426">
    <property type="entry name" value="TonB-dep_rcpt-like"/>
</dbReference>
<dbReference type="InterPro" id="IPR036942">
    <property type="entry name" value="Beta-barrel_TonB_sf"/>
</dbReference>
<evidence type="ECO:0000256" key="12">
    <source>
        <dbReference type="SAM" id="SignalP"/>
    </source>
</evidence>
<feature type="region of interest" description="Disordered" evidence="11">
    <location>
        <begin position="198"/>
        <end position="223"/>
    </location>
</feature>
<dbReference type="Gene3D" id="2.40.170.20">
    <property type="entry name" value="TonB-dependent receptor, beta-barrel domain"/>
    <property type="match status" value="1"/>
</dbReference>
<comment type="similarity">
    <text evidence="9 10">Belongs to the TonB-dependent receptor family.</text>
</comment>
<keyword evidence="17" id="KW-1185">Reference proteome</keyword>
<keyword evidence="4 9" id="KW-0812">Transmembrane</keyword>
<evidence type="ECO:0000259" key="13">
    <source>
        <dbReference type="Pfam" id="PF00593"/>
    </source>
</evidence>
<dbReference type="Pfam" id="PF00593">
    <property type="entry name" value="TonB_dep_Rec_b-barrel"/>
    <property type="match status" value="1"/>
</dbReference>
<evidence type="ECO:0000259" key="14">
    <source>
        <dbReference type="Pfam" id="PF07715"/>
    </source>
</evidence>
<comment type="subcellular location">
    <subcellularLocation>
        <location evidence="1 9">Cell outer membrane</location>
        <topology evidence="1 9">Multi-pass membrane protein</topology>
    </subcellularLocation>
</comment>
<dbReference type="Gene3D" id="2.170.130.10">
    <property type="entry name" value="TonB-dependent receptor, plug domain"/>
    <property type="match status" value="1"/>
</dbReference>
<dbReference type="InterPro" id="IPR037066">
    <property type="entry name" value="Plug_dom_sf"/>
</dbReference>
<keyword evidence="7 9" id="KW-0472">Membrane</keyword>
<name>A0ABR9UZ08_9CHRO</name>
<keyword evidence="3 9" id="KW-1134">Transmembrane beta strand</keyword>
<dbReference type="InterPro" id="IPR021731">
    <property type="entry name" value="AMIN_dom"/>
</dbReference>
<evidence type="ECO:0000256" key="8">
    <source>
        <dbReference type="ARBA" id="ARBA00023237"/>
    </source>
</evidence>
<feature type="compositionally biased region" description="Low complexity" evidence="11">
    <location>
        <begin position="202"/>
        <end position="214"/>
    </location>
</feature>
<evidence type="ECO:0000256" key="4">
    <source>
        <dbReference type="ARBA" id="ARBA00022692"/>
    </source>
</evidence>
<evidence type="ECO:0000256" key="9">
    <source>
        <dbReference type="PROSITE-ProRule" id="PRU01360"/>
    </source>
</evidence>
<proteinExistence type="inferred from homology"/>
<evidence type="ECO:0000256" key="3">
    <source>
        <dbReference type="ARBA" id="ARBA00022452"/>
    </source>
</evidence>
<evidence type="ECO:0000313" key="16">
    <source>
        <dbReference type="EMBL" id="MBE9193537.1"/>
    </source>
</evidence>
<keyword evidence="6 10" id="KW-0798">TonB box</keyword>